<protein>
    <submittedName>
        <fullName evidence="1">Uncharacterized protein</fullName>
    </submittedName>
</protein>
<organism evidence="1 2">
    <name type="scientific">Adiantum capillus-veneris</name>
    <name type="common">Maidenhair fern</name>
    <dbReference type="NCBI Taxonomy" id="13818"/>
    <lineage>
        <taxon>Eukaryota</taxon>
        <taxon>Viridiplantae</taxon>
        <taxon>Streptophyta</taxon>
        <taxon>Embryophyta</taxon>
        <taxon>Tracheophyta</taxon>
        <taxon>Polypodiopsida</taxon>
        <taxon>Polypodiidae</taxon>
        <taxon>Polypodiales</taxon>
        <taxon>Pteridineae</taxon>
        <taxon>Pteridaceae</taxon>
        <taxon>Vittarioideae</taxon>
        <taxon>Adiantum</taxon>
    </lineage>
</organism>
<name>A0A9D4Z962_ADICA</name>
<dbReference type="Proteomes" id="UP000886520">
    <property type="component" value="Chromosome 17"/>
</dbReference>
<accession>A0A9D4Z962</accession>
<dbReference type="EMBL" id="JABFUD020000017">
    <property type="protein sequence ID" value="KAI5066908.1"/>
    <property type="molecule type" value="Genomic_DNA"/>
</dbReference>
<proteinExistence type="predicted"/>
<dbReference type="OrthoDB" id="10260545at2759"/>
<evidence type="ECO:0000313" key="1">
    <source>
        <dbReference type="EMBL" id="KAI5066908.1"/>
    </source>
</evidence>
<gene>
    <name evidence="1" type="ORF">GOP47_0017436</name>
</gene>
<keyword evidence="2" id="KW-1185">Reference proteome</keyword>
<dbReference type="AlphaFoldDB" id="A0A9D4Z962"/>
<evidence type="ECO:0000313" key="2">
    <source>
        <dbReference type="Proteomes" id="UP000886520"/>
    </source>
</evidence>
<reference evidence="1" key="1">
    <citation type="submission" date="2021-01" db="EMBL/GenBank/DDBJ databases">
        <title>Adiantum capillus-veneris genome.</title>
        <authorList>
            <person name="Fang Y."/>
            <person name="Liao Q."/>
        </authorList>
    </citation>
    <scope>NUCLEOTIDE SEQUENCE</scope>
    <source>
        <strain evidence="1">H3</strain>
        <tissue evidence="1">Leaf</tissue>
    </source>
</reference>
<comment type="caution">
    <text evidence="1">The sequence shown here is derived from an EMBL/GenBank/DDBJ whole genome shotgun (WGS) entry which is preliminary data.</text>
</comment>
<sequence length="670" mass="74719">MELRRSTRGRLAQTCGSSKNCFFLKLVSSPLQRVTTHDGLAQEAQLRHLRNLVEKQPWGGKAAIAPSTQSETLRPIVTIAPSSSGAPNRGAPACIGEMPTAIMFGGNKVVPASTTMLMDTEPEILEEGLMICTPTNRPAISSIISIKPEAHVKQSRPILMEQETVPISVFSVEAAACAPFVPSTTMMSMAVKGIQTAMSTASNTLWEDQHRVLRDSEGQFKSSQVSPLPCTNYDYGTVTRTYRLRDFCQLPAPSGADDAHNSCKYVNSNHGNENLCRQDRYNCNEPRTAVHPGKLPNWSRVVKQEVASLDLEESWPPLTNKEDKFNMLGYAAKPIISAESQCENAIFSASYPNVVDKFRPNTVPLHGSQEVVLDEHCWPSLEGLNKLGHDYNGASKKRALQPFSPTNASIAQQQRRKAHGGLYKTQNMHFPPILLMVNKDFIVTSPLKENLLLTLALMGRQSTANVPENERAQCLDETGTRRQVLVGQFKAFSSFLHFMLGHDATRVRTESNAGGTSTISECLSVEYFVRRFQAKEIVTEMEVEYCSFNWKKVDYICTLYGQRVGISVTRAMSFPDPKDFSAQMAYRLLHKKLFGLVVARHGVSKRHSFSQCILHVWCETQQTADSMQREYDAVSRELDIADDVVMVLTVADGYHARPIFYETLLRNELK</sequence>